<dbReference type="EMBL" id="CP126970">
    <property type="protein sequence ID" value="WIM71439.1"/>
    <property type="molecule type" value="Genomic_DNA"/>
</dbReference>
<protein>
    <recommendedName>
        <fullName evidence="3">Primosomal protein</fullName>
    </recommendedName>
</protein>
<reference evidence="1 2" key="1">
    <citation type="submission" date="2023-05" db="EMBL/GenBank/DDBJ databases">
        <title>Corynebacterium suedekumii sp. nov. and Corynebacterium breve sp. nov. isolated from raw cow's milk.</title>
        <authorList>
            <person name="Baer M.K."/>
            <person name="Mehl L."/>
            <person name="Hellmuth R."/>
            <person name="Marke G."/>
            <person name="Lipski A."/>
        </authorList>
    </citation>
    <scope>NUCLEOTIDE SEQUENCE [LARGE SCALE GENOMIC DNA]</scope>
    <source>
        <strain evidence="1 2">LM112</strain>
    </source>
</reference>
<proteinExistence type="predicted"/>
<organism evidence="1 2">
    <name type="scientific">Corynebacterium suedekumii</name>
    <dbReference type="NCBI Taxonomy" id="3049801"/>
    <lineage>
        <taxon>Bacteria</taxon>
        <taxon>Bacillati</taxon>
        <taxon>Actinomycetota</taxon>
        <taxon>Actinomycetes</taxon>
        <taxon>Mycobacteriales</taxon>
        <taxon>Corynebacteriaceae</taxon>
        <taxon>Corynebacterium</taxon>
    </lineage>
</organism>
<sequence>MSTREIVPVRLSLTEGDFYTLWAPTWKEHGSEWQAFLGDDDHVLVFRSPADLLTFIESGKQHDLTSHPKWKAFQTRPADRVVPRPKDEIDIIGAPAYLAGRPSHENVSSLDRVFSVARSLGEVTAADDAVLFFASHSVLGNVARGSEHYSGEHGPGEWSAVGRAVLSNWPKVVTALDEQVRVVDIDTDASADASSRIDAAVAAATEAREKEELAAKEAKEQADPYDSTPWAAAGIDPVKIAIQGKSVYTLRTYLDGNPVFLGRYGELYTFPTTRQLVRWMVENDEHDLAPTATWPDLQLAANAGELEVEVHPINSYSYSGLVSDIEKGPEAVDTEQMSRGYELFADAADWADDDSLNSYFLANPRMQDYISYMLGSTETSGYVPSKPYTDHAEGWKELEEMLVKRFSKF</sequence>
<keyword evidence="2" id="KW-1185">Reference proteome</keyword>
<evidence type="ECO:0000313" key="2">
    <source>
        <dbReference type="Proteomes" id="UP001238805"/>
    </source>
</evidence>
<evidence type="ECO:0008006" key="3">
    <source>
        <dbReference type="Google" id="ProtNLM"/>
    </source>
</evidence>
<gene>
    <name evidence="1" type="ORF">QP029_06600</name>
</gene>
<evidence type="ECO:0000313" key="1">
    <source>
        <dbReference type="EMBL" id="WIM71439.1"/>
    </source>
</evidence>
<dbReference type="Proteomes" id="UP001238805">
    <property type="component" value="Chromosome"/>
</dbReference>
<accession>A0ABY8VP68</accession>
<dbReference type="RefSeq" id="WP_284876010.1">
    <property type="nucleotide sequence ID" value="NZ_CP126970.1"/>
</dbReference>
<name>A0ABY8VP68_9CORY</name>